<dbReference type="InterPro" id="IPR023000">
    <property type="entry name" value="Shikimate_kinase_CS"/>
</dbReference>
<comment type="pathway">
    <text evidence="1 11">Metabolic intermediate biosynthesis; chorismate biosynthesis; chorismate from D-erythrose 4-phosphate and phosphoenolpyruvate: step 5/7.</text>
</comment>
<evidence type="ECO:0000256" key="2">
    <source>
        <dbReference type="ARBA" id="ARBA00006997"/>
    </source>
</evidence>
<evidence type="ECO:0000256" key="5">
    <source>
        <dbReference type="ARBA" id="ARBA00022679"/>
    </source>
</evidence>
<dbReference type="Proteomes" id="UP000198312">
    <property type="component" value="Chromosome"/>
</dbReference>
<evidence type="ECO:0000256" key="3">
    <source>
        <dbReference type="ARBA" id="ARBA00012154"/>
    </source>
</evidence>
<dbReference type="GO" id="GO:0008652">
    <property type="term" value="P:amino acid biosynthetic process"/>
    <property type="evidence" value="ECO:0007669"/>
    <property type="project" value="UniProtKB-KW"/>
</dbReference>
<comment type="function">
    <text evidence="11">Catalyzes the specific phosphorylation of the 3-hydroxyl group of shikimic acid using ATP as a cosubstrate.</text>
</comment>
<dbReference type="InterPro" id="IPR000623">
    <property type="entry name" value="Shikimate_kinase/TSH1"/>
</dbReference>
<dbReference type="UniPathway" id="UPA00053">
    <property type="reaction ID" value="UER00088"/>
</dbReference>
<feature type="binding site" evidence="11">
    <location>
        <position position="33"/>
    </location>
    <ligand>
        <name>substrate</name>
    </ligand>
</feature>
<keyword evidence="11" id="KW-0963">Cytoplasm</keyword>
<evidence type="ECO:0000313" key="13">
    <source>
        <dbReference type="Proteomes" id="UP000198312"/>
    </source>
</evidence>
<keyword evidence="11" id="KW-0460">Magnesium</keyword>
<dbReference type="PROSITE" id="PS01128">
    <property type="entry name" value="SHIKIMATE_KINASE"/>
    <property type="match status" value="1"/>
</dbReference>
<keyword evidence="11" id="KW-0479">Metal-binding</keyword>
<dbReference type="GO" id="GO:0009073">
    <property type="term" value="P:aromatic amino acid family biosynthetic process"/>
    <property type="evidence" value="ECO:0007669"/>
    <property type="project" value="UniProtKB-KW"/>
</dbReference>
<dbReference type="EC" id="2.7.1.71" evidence="3 11"/>
<dbReference type="GO" id="GO:0000287">
    <property type="term" value="F:magnesium ion binding"/>
    <property type="evidence" value="ECO:0007669"/>
    <property type="project" value="UniProtKB-UniRule"/>
</dbReference>
<keyword evidence="9 11" id="KW-0057">Aromatic amino acid biosynthesis</keyword>
<dbReference type="PANTHER" id="PTHR21087">
    <property type="entry name" value="SHIKIMATE KINASE"/>
    <property type="match status" value="1"/>
</dbReference>
<dbReference type="GO" id="GO:0005524">
    <property type="term" value="F:ATP binding"/>
    <property type="evidence" value="ECO:0007669"/>
    <property type="project" value="UniProtKB-UniRule"/>
</dbReference>
<evidence type="ECO:0000256" key="1">
    <source>
        <dbReference type="ARBA" id="ARBA00004842"/>
    </source>
</evidence>
<dbReference type="GO" id="GO:0004765">
    <property type="term" value="F:shikimate kinase activity"/>
    <property type="evidence" value="ECO:0007669"/>
    <property type="project" value="UniProtKB-UniRule"/>
</dbReference>
<dbReference type="InterPro" id="IPR031322">
    <property type="entry name" value="Shikimate/glucono_kinase"/>
</dbReference>
<evidence type="ECO:0000256" key="4">
    <source>
        <dbReference type="ARBA" id="ARBA00022605"/>
    </source>
</evidence>
<dbReference type="GO" id="GO:0005829">
    <property type="term" value="C:cytosol"/>
    <property type="evidence" value="ECO:0007669"/>
    <property type="project" value="TreeGrafter"/>
</dbReference>
<keyword evidence="6 11" id="KW-0547">Nucleotide-binding</keyword>
<keyword evidence="4 11" id="KW-0028">Amino-acid biosynthesis</keyword>
<comment type="subunit">
    <text evidence="11">Monomer.</text>
</comment>
<dbReference type="AlphaFoldDB" id="A0A220U529"/>
<name>A0A220U529_9BACI</name>
<feature type="binding site" evidence="11">
    <location>
        <position position="78"/>
    </location>
    <ligand>
        <name>substrate</name>
    </ligand>
</feature>
<comment type="catalytic activity">
    <reaction evidence="10 11">
        <text>shikimate + ATP = 3-phosphoshikimate + ADP + H(+)</text>
        <dbReference type="Rhea" id="RHEA:13121"/>
        <dbReference type="ChEBI" id="CHEBI:15378"/>
        <dbReference type="ChEBI" id="CHEBI:30616"/>
        <dbReference type="ChEBI" id="CHEBI:36208"/>
        <dbReference type="ChEBI" id="CHEBI:145989"/>
        <dbReference type="ChEBI" id="CHEBI:456216"/>
        <dbReference type="EC" id="2.7.1.71"/>
    </reaction>
</comment>
<dbReference type="HAMAP" id="MF_00109">
    <property type="entry name" value="Shikimate_kinase"/>
    <property type="match status" value="1"/>
</dbReference>
<dbReference type="PRINTS" id="PR01100">
    <property type="entry name" value="SHIKIMTKNASE"/>
</dbReference>
<feature type="binding site" evidence="11">
    <location>
        <position position="133"/>
    </location>
    <ligand>
        <name>substrate</name>
    </ligand>
</feature>
<dbReference type="InterPro" id="IPR027417">
    <property type="entry name" value="P-loop_NTPase"/>
</dbReference>
<accession>A0A220U529</accession>
<dbReference type="CDD" id="cd00464">
    <property type="entry name" value="SK"/>
    <property type="match status" value="1"/>
</dbReference>
<dbReference type="EMBL" id="CP022315">
    <property type="protein sequence ID" value="ASK63209.1"/>
    <property type="molecule type" value="Genomic_DNA"/>
</dbReference>
<keyword evidence="13" id="KW-1185">Reference proteome</keyword>
<dbReference type="SUPFAM" id="SSF52540">
    <property type="entry name" value="P-loop containing nucleoside triphosphate hydrolases"/>
    <property type="match status" value="1"/>
</dbReference>
<keyword evidence="5 11" id="KW-0808">Transferase</keyword>
<dbReference type="RefSeq" id="WP_089062468.1">
    <property type="nucleotide sequence ID" value="NZ_CP022315.1"/>
</dbReference>
<comment type="subcellular location">
    <subcellularLocation>
        <location evidence="11">Cytoplasm</location>
    </subcellularLocation>
</comment>
<keyword evidence="7 11" id="KW-0418">Kinase</keyword>
<organism evidence="12 13">
    <name type="scientific">Virgibacillus phasianinus</name>
    <dbReference type="NCBI Taxonomy" id="2017483"/>
    <lineage>
        <taxon>Bacteria</taxon>
        <taxon>Bacillati</taxon>
        <taxon>Bacillota</taxon>
        <taxon>Bacilli</taxon>
        <taxon>Bacillales</taxon>
        <taxon>Bacillaceae</taxon>
        <taxon>Virgibacillus</taxon>
    </lineage>
</organism>
<dbReference type="Gene3D" id="3.40.50.300">
    <property type="entry name" value="P-loop containing nucleotide triphosphate hydrolases"/>
    <property type="match status" value="1"/>
</dbReference>
<feature type="binding site" evidence="11">
    <location>
        <position position="57"/>
    </location>
    <ligand>
        <name>substrate</name>
    </ligand>
</feature>
<evidence type="ECO:0000256" key="10">
    <source>
        <dbReference type="ARBA" id="ARBA00048567"/>
    </source>
</evidence>
<evidence type="ECO:0000256" key="6">
    <source>
        <dbReference type="ARBA" id="ARBA00022741"/>
    </source>
</evidence>
<evidence type="ECO:0000256" key="9">
    <source>
        <dbReference type="ARBA" id="ARBA00023141"/>
    </source>
</evidence>
<evidence type="ECO:0000256" key="7">
    <source>
        <dbReference type="ARBA" id="ARBA00022777"/>
    </source>
</evidence>
<dbReference type="KEGG" id="vil:CFK37_14155"/>
<evidence type="ECO:0000256" key="8">
    <source>
        <dbReference type="ARBA" id="ARBA00022840"/>
    </source>
</evidence>
<sequence length="166" mass="18845">MKNIFLIGFMGSGKSSVGKQLSEGLNCDYIDTDTIIETTHNKTIPEIFAREGEASFRKYESNALHNIPTENCVVSTGGGIVERSSNIDQMVETGIIVYLETDFRTIDKRLQFDTSRPLWRKNKDEKKQLYDRRIHLYQSCAAITVSTDNKLIDDLVFQITSQVANE</sequence>
<proteinExistence type="inferred from homology"/>
<keyword evidence="8 11" id="KW-0067">ATP-binding</keyword>
<evidence type="ECO:0000313" key="12">
    <source>
        <dbReference type="EMBL" id="ASK63209.1"/>
    </source>
</evidence>
<dbReference type="PANTHER" id="PTHR21087:SF16">
    <property type="entry name" value="SHIKIMATE KINASE 1, CHLOROPLASTIC"/>
    <property type="match status" value="1"/>
</dbReference>
<dbReference type="OrthoDB" id="9800332at2"/>
<comment type="cofactor">
    <cofactor evidence="11">
        <name>Mg(2+)</name>
        <dbReference type="ChEBI" id="CHEBI:18420"/>
    </cofactor>
    <text evidence="11">Binds 1 Mg(2+) ion per subunit.</text>
</comment>
<feature type="binding site" evidence="11">
    <location>
        <position position="116"/>
    </location>
    <ligand>
        <name>ATP</name>
        <dbReference type="ChEBI" id="CHEBI:30616"/>
    </ligand>
</feature>
<dbReference type="Pfam" id="PF01202">
    <property type="entry name" value="SKI"/>
    <property type="match status" value="1"/>
</dbReference>
<protein>
    <recommendedName>
        <fullName evidence="3 11">Shikimate kinase</fullName>
        <shortName evidence="11">SK</shortName>
        <ecNumber evidence="3 11">2.7.1.71</ecNumber>
    </recommendedName>
</protein>
<dbReference type="GO" id="GO:0009423">
    <property type="term" value="P:chorismate biosynthetic process"/>
    <property type="evidence" value="ECO:0007669"/>
    <property type="project" value="UniProtKB-UniRule"/>
</dbReference>
<reference evidence="12 13" key="1">
    <citation type="submission" date="2017-07" db="EMBL/GenBank/DDBJ databases">
        <title>Virgibacillus sp. LM2416.</title>
        <authorList>
            <person name="Tak E.J."/>
            <person name="Bae J.-W."/>
        </authorList>
    </citation>
    <scope>NUCLEOTIDE SEQUENCE [LARGE SCALE GENOMIC DNA]</scope>
    <source>
        <strain evidence="12 13">LM2416</strain>
    </source>
</reference>
<comment type="caution">
    <text evidence="11">Lacks conserved residue(s) required for the propagation of feature annotation.</text>
</comment>
<feature type="binding site" evidence="11">
    <location>
        <begin position="11"/>
        <end position="16"/>
    </location>
    <ligand>
        <name>ATP</name>
        <dbReference type="ChEBI" id="CHEBI:30616"/>
    </ligand>
</feature>
<feature type="binding site" evidence="11">
    <location>
        <position position="15"/>
    </location>
    <ligand>
        <name>Mg(2+)</name>
        <dbReference type="ChEBI" id="CHEBI:18420"/>
    </ligand>
</feature>
<gene>
    <name evidence="11" type="primary">aroK</name>
    <name evidence="12" type="ORF">CFK37_14155</name>
</gene>
<comment type="similarity">
    <text evidence="2 11">Belongs to the shikimate kinase family.</text>
</comment>
<evidence type="ECO:0000256" key="11">
    <source>
        <dbReference type="HAMAP-Rule" id="MF_00109"/>
    </source>
</evidence>